<dbReference type="Proteomes" id="UP000596660">
    <property type="component" value="Unplaced"/>
</dbReference>
<evidence type="ECO:0000313" key="2">
    <source>
        <dbReference type="EnsemblPlants" id="AUR62001406-RA:cds"/>
    </source>
</evidence>
<dbReference type="AlphaFoldDB" id="A0A803KQV0"/>
<proteinExistence type="predicted"/>
<dbReference type="PANTHER" id="PTHR11439">
    <property type="entry name" value="GAG-POL-RELATED RETROTRANSPOSON"/>
    <property type="match status" value="1"/>
</dbReference>
<feature type="region of interest" description="Disordered" evidence="1">
    <location>
        <begin position="142"/>
        <end position="197"/>
    </location>
</feature>
<evidence type="ECO:0000256" key="1">
    <source>
        <dbReference type="SAM" id="MobiDB-lite"/>
    </source>
</evidence>
<dbReference type="Gramene" id="AUR62001406-RA">
    <property type="protein sequence ID" value="AUR62001406-RA:cds"/>
    <property type="gene ID" value="AUR62001406"/>
</dbReference>
<organism evidence="2 3">
    <name type="scientific">Chenopodium quinoa</name>
    <name type="common">Quinoa</name>
    <dbReference type="NCBI Taxonomy" id="63459"/>
    <lineage>
        <taxon>Eukaryota</taxon>
        <taxon>Viridiplantae</taxon>
        <taxon>Streptophyta</taxon>
        <taxon>Embryophyta</taxon>
        <taxon>Tracheophyta</taxon>
        <taxon>Spermatophyta</taxon>
        <taxon>Magnoliopsida</taxon>
        <taxon>eudicotyledons</taxon>
        <taxon>Gunneridae</taxon>
        <taxon>Pentapetalae</taxon>
        <taxon>Caryophyllales</taxon>
        <taxon>Chenopodiaceae</taxon>
        <taxon>Chenopodioideae</taxon>
        <taxon>Atripliceae</taxon>
        <taxon>Chenopodium</taxon>
    </lineage>
</organism>
<protein>
    <submittedName>
        <fullName evidence="2">Uncharacterized protein</fullName>
    </submittedName>
</protein>
<feature type="compositionally biased region" description="Basic and acidic residues" evidence="1">
    <location>
        <begin position="184"/>
        <end position="197"/>
    </location>
</feature>
<dbReference type="EnsemblPlants" id="AUR62001406-RA">
    <property type="protein sequence ID" value="AUR62001406-RA:cds"/>
    <property type="gene ID" value="AUR62001406"/>
</dbReference>
<reference evidence="2" key="2">
    <citation type="submission" date="2021-03" db="UniProtKB">
        <authorList>
            <consortium name="EnsemblPlants"/>
        </authorList>
    </citation>
    <scope>IDENTIFICATION</scope>
</reference>
<keyword evidence="3" id="KW-1185">Reference proteome</keyword>
<evidence type="ECO:0000313" key="3">
    <source>
        <dbReference type="Proteomes" id="UP000596660"/>
    </source>
</evidence>
<dbReference type="Pfam" id="PF14223">
    <property type="entry name" value="Retrotran_gag_2"/>
    <property type="match status" value="1"/>
</dbReference>
<reference evidence="2" key="1">
    <citation type="journal article" date="2017" name="Nature">
        <title>The genome of Chenopodium quinoa.</title>
        <authorList>
            <person name="Jarvis D.E."/>
            <person name="Ho Y.S."/>
            <person name="Lightfoot D.J."/>
            <person name="Schmoeckel S.M."/>
            <person name="Li B."/>
            <person name="Borm T.J.A."/>
            <person name="Ohyanagi H."/>
            <person name="Mineta K."/>
            <person name="Michell C.T."/>
            <person name="Saber N."/>
            <person name="Kharbatia N.M."/>
            <person name="Rupper R.R."/>
            <person name="Sharp A.R."/>
            <person name="Dally N."/>
            <person name="Boughton B.A."/>
            <person name="Woo Y.H."/>
            <person name="Gao G."/>
            <person name="Schijlen E.G.W.M."/>
            <person name="Guo X."/>
            <person name="Momin A.A."/>
            <person name="Negrao S."/>
            <person name="Al-Babili S."/>
            <person name="Gehring C."/>
            <person name="Roessner U."/>
            <person name="Jung C."/>
            <person name="Murphy K."/>
            <person name="Arold S.T."/>
            <person name="Gojobori T."/>
            <person name="van der Linden C.G."/>
            <person name="van Loo E.N."/>
            <person name="Jellen E.N."/>
            <person name="Maughan P.J."/>
            <person name="Tester M."/>
        </authorList>
    </citation>
    <scope>NUCLEOTIDE SEQUENCE [LARGE SCALE GENOMIC DNA]</scope>
    <source>
        <strain evidence="2">cv. PI 614886</strain>
    </source>
</reference>
<name>A0A803KQV0_CHEQI</name>
<sequence>MRASSAKEAWSLLKEEFHGNEKIRNIRLNTLRSQYDNMKMKENEDIKDLNESLLSVAQMDNNGYSLVFENNHCTIIDSNKKEIVKVPMENKSFLLKWDYPVENVNAANSSNTWLWHRSRDVEFDEDASWNWEEEKVEKNFFQVDNGVHNEPRDENIEEAPSTPIQAGNGTGETSDDDNATGPRVNEKLSRDDGQRKADTRQYRSLVGSLLYLRATRPNLMFAASLLSRFMSEPRVLSYIRGTSDFGVMFNASANSKLLAYSDSDWGGSNDDMK</sequence>
<dbReference type="PANTHER" id="PTHR11439:SF502">
    <property type="entry name" value="SECRETED RXLR EFFECTOR PROTEIN 161-LIKE"/>
    <property type="match status" value="1"/>
</dbReference>
<accession>A0A803KQV0</accession>